<evidence type="ECO:0000256" key="4">
    <source>
        <dbReference type="ARBA" id="ARBA00022448"/>
    </source>
</evidence>
<evidence type="ECO:0000256" key="2">
    <source>
        <dbReference type="ARBA" id="ARBA00004240"/>
    </source>
</evidence>
<comment type="subunit">
    <text evidence="8">Homodimer.</text>
</comment>
<keyword evidence="12" id="KW-1185">Reference proteome</keyword>
<evidence type="ECO:0000256" key="6">
    <source>
        <dbReference type="ARBA" id="ARBA00022892"/>
    </source>
</evidence>
<protein>
    <recommendedName>
        <fullName evidence="8">Trafficking protein particle complex subunit</fullName>
    </recommendedName>
</protein>
<dbReference type="SUPFAM" id="SSF111126">
    <property type="entry name" value="Ligand-binding domain in the NO signalling and Golgi transport"/>
    <property type="match status" value="1"/>
</dbReference>
<accession>A0A1I7RYW7</accession>
<dbReference type="InterPro" id="IPR016721">
    <property type="entry name" value="Bet3"/>
</dbReference>
<comment type="subcellular location">
    <subcellularLocation>
        <location evidence="2">Endoplasmic reticulum</location>
    </subcellularLocation>
    <subcellularLocation>
        <location evidence="1 8">Golgi apparatus</location>
        <location evidence="1 8">cis-Golgi network</location>
    </subcellularLocation>
</comment>
<dbReference type="EMBL" id="CAJFCV020000002">
    <property type="protein sequence ID" value="CAG9092121.1"/>
    <property type="molecule type" value="Genomic_DNA"/>
</dbReference>
<dbReference type="GO" id="GO:0005794">
    <property type="term" value="C:Golgi apparatus"/>
    <property type="evidence" value="ECO:0007669"/>
    <property type="project" value="UniProtKB-SubCell"/>
</dbReference>
<evidence type="ECO:0000313" key="9">
    <source>
        <dbReference type="EMBL" id="CAD5213244.1"/>
    </source>
</evidence>
<dbReference type="GO" id="GO:0048193">
    <property type="term" value="P:Golgi vesicle transport"/>
    <property type="evidence" value="ECO:0007669"/>
    <property type="project" value="InterPro"/>
</dbReference>
<sequence>MLRSNAAQQAKQTQGQSEQRSMNADLFSLTYGALVMDLINDLDKTTDVNSKLDKIGYQMGLRMADDFLAKNPRIGRCSSVPQLSEVLAKQAFKLYLGTEAAVTFMSADEFQLRLDSNPLTEFVEIPPEYKDLCYSQVICGAIRGAMEAIHIEVQTQLLSEVPYPTVIRVKFARVLHEAMPAGEDD</sequence>
<evidence type="ECO:0000256" key="3">
    <source>
        <dbReference type="ARBA" id="ARBA00006218"/>
    </source>
</evidence>
<dbReference type="InterPro" id="IPR007194">
    <property type="entry name" value="TRAPP_component"/>
</dbReference>
<evidence type="ECO:0000256" key="7">
    <source>
        <dbReference type="ARBA" id="ARBA00023034"/>
    </source>
</evidence>
<evidence type="ECO:0000256" key="5">
    <source>
        <dbReference type="ARBA" id="ARBA00022824"/>
    </source>
</evidence>
<dbReference type="SMR" id="A0A1I7RYW7"/>
<dbReference type="Pfam" id="PF04051">
    <property type="entry name" value="TRAPP"/>
    <property type="match status" value="1"/>
</dbReference>
<dbReference type="InterPro" id="IPR024096">
    <property type="entry name" value="NO_sig/Golgi_transp_ligand-bd"/>
</dbReference>
<dbReference type="PANTHER" id="PTHR13048">
    <property type="entry name" value="TRAFFICKING PROTEIN PARTICLE COMPLEX SUBUNIT 3"/>
    <property type="match status" value="1"/>
</dbReference>
<evidence type="ECO:0000313" key="10">
    <source>
        <dbReference type="EMBL" id="CAG9092121.1"/>
    </source>
</evidence>
<proteinExistence type="inferred from homology"/>
<comment type="similarity">
    <text evidence="3 8">Belongs to the TRAPP small subunits family. BET3 subfamily.</text>
</comment>
<organism evidence="11 13">
    <name type="scientific">Bursaphelenchus xylophilus</name>
    <name type="common">Pinewood nematode worm</name>
    <name type="synonym">Aphelenchoides xylophilus</name>
    <dbReference type="NCBI Taxonomy" id="6326"/>
    <lineage>
        <taxon>Eukaryota</taxon>
        <taxon>Metazoa</taxon>
        <taxon>Ecdysozoa</taxon>
        <taxon>Nematoda</taxon>
        <taxon>Chromadorea</taxon>
        <taxon>Rhabditida</taxon>
        <taxon>Tylenchina</taxon>
        <taxon>Tylenchomorpha</taxon>
        <taxon>Aphelenchoidea</taxon>
        <taxon>Aphelenchoididae</taxon>
        <taxon>Bursaphelenchus</taxon>
    </lineage>
</organism>
<keyword evidence="6 8" id="KW-0931">ER-Golgi transport</keyword>
<dbReference type="Proteomes" id="UP000659654">
    <property type="component" value="Unassembled WGS sequence"/>
</dbReference>
<reference evidence="13" key="1">
    <citation type="submission" date="2016-11" db="UniProtKB">
        <authorList>
            <consortium name="WormBaseParasite"/>
        </authorList>
    </citation>
    <scope>IDENTIFICATION</scope>
</reference>
<reference evidence="10" key="2">
    <citation type="submission" date="2020-08" db="EMBL/GenBank/DDBJ databases">
        <authorList>
            <person name="Kikuchi T."/>
        </authorList>
    </citation>
    <scope>NUCLEOTIDE SEQUENCE</scope>
    <source>
        <strain evidence="9">Ka4C1</strain>
    </source>
</reference>
<evidence type="ECO:0000256" key="8">
    <source>
        <dbReference type="PIRNR" id="PIRNR018293"/>
    </source>
</evidence>
<comment type="function">
    <text evidence="8">May play a role in vesicular transport from endoplasmic reticulum to Golgi.</text>
</comment>
<dbReference type="OrthoDB" id="10262857at2759"/>
<dbReference type="CDD" id="cd14942">
    <property type="entry name" value="TRAPPC3_bet3"/>
    <property type="match status" value="1"/>
</dbReference>
<evidence type="ECO:0000313" key="13">
    <source>
        <dbReference type="WBParaSite" id="BXY_0593500.1"/>
    </source>
</evidence>
<dbReference type="Gene3D" id="3.30.1380.20">
    <property type="entry name" value="Trafficking protein particle complex subunit 3"/>
    <property type="match status" value="1"/>
</dbReference>
<dbReference type="Proteomes" id="UP000095284">
    <property type="component" value="Unplaced"/>
</dbReference>
<evidence type="ECO:0000313" key="12">
    <source>
        <dbReference type="Proteomes" id="UP000659654"/>
    </source>
</evidence>
<dbReference type="eggNOG" id="KOG3330">
    <property type="taxonomic scope" value="Eukaryota"/>
</dbReference>
<keyword evidence="4 8" id="KW-0813">Transport</keyword>
<evidence type="ECO:0000313" key="11">
    <source>
        <dbReference type="Proteomes" id="UP000095284"/>
    </source>
</evidence>
<dbReference type="GO" id="GO:0005783">
    <property type="term" value="C:endoplasmic reticulum"/>
    <property type="evidence" value="ECO:0007669"/>
    <property type="project" value="UniProtKB-SubCell"/>
</dbReference>
<keyword evidence="7 8" id="KW-0333">Golgi apparatus</keyword>
<dbReference type="Proteomes" id="UP000582659">
    <property type="component" value="Unassembled WGS sequence"/>
</dbReference>
<name>A0A1I7RYW7_BURXY</name>
<dbReference type="PIRSF" id="PIRSF018293">
    <property type="entry name" value="TRAPP_I_complex_Bet3"/>
    <property type="match status" value="1"/>
</dbReference>
<gene>
    <name evidence="9" type="ORF">BXYJ_LOCUS2915</name>
</gene>
<evidence type="ECO:0000256" key="1">
    <source>
        <dbReference type="ARBA" id="ARBA00004222"/>
    </source>
</evidence>
<dbReference type="AlphaFoldDB" id="A0A1I7RYW7"/>
<keyword evidence="5" id="KW-0256">Endoplasmic reticulum</keyword>
<dbReference type="GO" id="GO:0030008">
    <property type="term" value="C:TRAPP complex"/>
    <property type="evidence" value="ECO:0007669"/>
    <property type="project" value="InterPro"/>
</dbReference>
<dbReference type="WBParaSite" id="BXY_0593500.1">
    <property type="protein sequence ID" value="BXY_0593500.1"/>
    <property type="gene ID" value="BXY_0593500"/>
</dbReference>
<dbReference type="EMBL" id="CAJFDI010000002">
    <property type="protein sequence ID" value="CAD5213244.1"/>
    <property type="molecule type" value="Genomic_DNA"/>
</dbReference>